<evidence type="ECO:0000313" key="1">
    <source>
        <dbReference type="EMBL" id="KAG0722939.1"/>
    </source>
</evidence>
<protein>
    <submittedName>
        <fullName evidence="1">Uncharacterized protein</fullName>
    </submittedName>
</protein>
<reference evidence="1" key="1">
    <citation type="submission" date="2020-07" db="EMBL/GenBank/DDBJ databases">
        <title>The High-quality genome of the commercially important snow crab, Chionoecetes opilio.</title>
        <authorList>
            <person name="Jeong J.-H."/>
            <person name="Ryu S."/>
        </authorList>
    </citation>
    <scope>NUCLEOTIDE SEQUENCE</scope>
    <source>
        <strain evidence="1">MADBK_172401_WGS</strain>
        <tissue evidence="1">Digestive gland</tissue>
    </source>
</reference>
<evidence type="ECO:0000313" key="2">
    <source>
        <dbReference type="Proteomes" id="UP000770661"/>
    </source>
</evidence>
<comment type="caution">
    <text evidence="1">The sequence shown here is derived from an EMBL/GenBank/DDBJ whole genome shotgun (WGS) entry which is preliminary data.</text>
</comment>
<organism evidence="1 2">
    <name type="scientific">Chionoecetes opilio</name>
    <name type="common">Atlantic snow crab</name>
    <name type="synonym">Cancer opilio</name>
    <dbReference type="NCBI Taxonomy" id="41210"/>
    <lineage>
        <taxon>Eukaryota</taxon>
        <taxon>Metazoa</taxon>
        <taxon>Ecdysozoa</taxon>
        <taxon>Arthropoda</taxon>
        <taxon>Crustacea</taxon>
        <taxon>Multicrustacea</taxon>
        <taxon>Malacostraca</taxon>
        <taxon>Eumalacostraca</taxon>
        <taxon>Eucarida</taxon>
        <taxon>Decapoda</taxon>
        <taxon>Pleocyemata</taxon>
        <taxon>Brachyura</taxon>
        <taxon>Eubrachyura</taxon>
        <taxon>Majoidea</taxon>
        <taxon>Majidae</taxon>
        <taxon>Chionoecetes</taxon>
    </lineage>
</organism>
<proteinExistence type="predicted"/>
<sequence>MIRCIFNFIRTDLFLNPRIVPIVDVATDILSSDTFSVDVRDSIKKNLQRTLQREFGESLIFFNVKHRVYLMPDNLTKREIAAECVNLKAEVKAFEERTMKVTLCVQLLHCDTRSKMLITMNVGRLSQQELTSDYVKIPDYLRVFLHTLICGSGGSSARADTLVWSMAQDIINAVHRGTIRTSKHVLLPWS</sequence>
<dbReference type="Proteomes" id="UP000770661">
    <property type="component" value="Unassembled WGS sequence"/>
</dbReference>
<gene>
    <name evidence="1" type="ORF">GWK47_043569</name>
</gene>
<name>A0A8J4YEX1_CHIOP</name>
<dbReference type="EMBL" id="JACEEZ010008888">
    <property type="protein sequence ID" value="KAG0722939.1"/>
    <property type="molecule type" value="Genomic_DNA"/>
</dbReference>
<dbReference type="OrthoDB" id="8060926at2759"/>
<dbReference type="AlphaFoldDB" id="A0A8J4YEX1"/>
<accession>A0A8J4YEX1</accession>
<keyword evidence="2" id="KW-1185">Reference proteome</keyword>